<protein>
    <submittedName>
        <fullName evidence="2">Putative non-ribosomal peptide synthetase</fullName>
    </submittedName>
</protein>
<feature type="compositionally biased region" description="Basic and acidic residues" evidence="1">
    <location>
        <begin position="117"/>
        <end position="127"/>
    </location>
</feature>
<feature type="region of interest" description="Disordered" evidence="1">
    <location>
        <begin position="192"/>
        <end position="294"/>
    </location>
</feature>
<dbReference type="AlphaFoldDB" id="A0A402CI58"/>
<proteinExistence type="predicted"/>
<organism evidence="2 3">
    <name type="scientific">Rhodococcus wratislaviensis</name>
    <name type="common">Tsukamurella wratislaviensis</name>
    <dbReference type="NCBI Taxonomy" id="44752"/>
    <lineage>
        <taxon>Bacteria</taxon>
        <taxon>Bacillati</taxon>
        <taxon>Actinomycetota</taxon>
        <taxon>Actinomycetes</taxon>
        <taxon>Mycobacteriales</taxon>
        <taxon>Nocardiaceae</taxon>
        <taxon>Rhodococcus</taxon>
    </lineage>
</organism>
<name>A0A402CI58_RHOWR</name>
<dbReference type="EMBL" id="BHYM01000068">
    <property type="protein sequence ID" value="GCE43247.1"/>
    <property type="molecule type" value="Genomic_DNA"/>
</dbReference>
<evidence type="ECO:0000256" key="1">
    <source>
        <dbReference type="SAM" id="MobiDB-lite"/>
    </source>
</evidence>
<evidence type="ECO:0000313" key="2">
    <source>
        <dbReference type="EMBL" id="GCE43247.1"/>
    </source>
</evidence>
<dbReference type="Proteomes" id="UP000287519">
    <property type="component" value="Unassembled WGS sequence"/>
</dbReference>
<feature type="region of interest" description="Disordered" evidence="1">
    <location>
        <begin position="114"/>
        <end position="139"/>
    </location>
</feature>
<reference evidence="2 3" key="1">
    <citation type="submission" date="2018-11" db="EMBL/GenBank/DDBJ databases">
        <title>Microbial catabolism of amino acid.</title>
        <authorList>
            <person name="Hibi M."/>
            <person name="Ogawa J."/>
        </authorList>
    </citation>
    <scope>NUCLEOTIDE SEQUENCE [LARGE SCALE GENOMIC DNA]</scope>
    <source>
        <strain evidence="2 3">C31-06</strain>
    </source>
</reference>
<gene>
    <name evidence="2" type="ORF">Rhow_007376</name>
</gene>
<keyword evidence="3" id="KW-1185">Reference proteome</keyword>
<comment type="caution">
    <text evidence="2">The sequence shown here is derived from an EMBL/GenBank/DDBJ whole genome shotgun (WGS) entry which is preliminary data.</text>
</comment>
<accession>A0A402CI58</accession>
<evidence type="ECO:0000313" key="3">
    <source>
        <dbReference type="Proteomes" id="UP000287519"/>
    </source>
</evidence>
<sequence>MCDGVGRAVPDPRIGALAGARRRRVPVALCESTFVRRHRRRPGATAPPGESGLRDLHVRFDGQAQGGRGHPQRSGQLRGRATHPIRCDADLPDSALLHAEFRRVRLRVPARVRRRGDHGDRPADNLRRGGTVPVPAVGDGHARIRHHRGARHHRAGRTLRLTGCGVRRRGVSAGTGAAVGARPPAVQCVRADRGHRHVEHQRTAVPGRRRHAGRPAPRFPRGRPRRTADAGARRRGRGVVHRRRRPRPRIPGQVGAHGGTVRGRPVQRPRREDVPHRGRRAVATRPHTGVSGPQ</sequence>
<feature type="compositionally biased region" description="Basic residues" evidence="1">
    <location>
        <begin position="233"/>
        <end position="248"/>
    </location>
</feature>